<keyword evidence="3 10" id="KW-1133">Transmembrane helix</keyword>
<dbReference type="SMART" id="SM01381">
    <property type="entry name" value="7TM_GPCR_Srsx"/>
    <property type="match status" value="1"/>
</dbReference>
<keyword evidence="7 8" id="KW-0807">Transducer</keyword>
<dbReference type="PANTHER" id="PTHR45695">
    <property type="entry name" value="LEUCOKININ RECEPTOR-RELATED"/>
    <property type="match status" value="1"/>
</dbReference>
<reference evidence="12" key="1">
    <citation type="journal article" date="2023" name="G3 (Bethesda)">
        <title>Whole genome assembly and annotation of the endangered Caribbean coral Acropora cervicornis.</title>
        <authorList>
            <person name="Selwyn J.D."/>
            <person name="Vollmer S.V."/>
        </authorList>
    </citation>
    <scope>NUCLEOTIDE SEQUENCE</scope>
    <source>
        <strain evidence="12">K2</strain>
    </source>
</reference>
<name>A0AAD9V7B5_ACRCE</name>
<feature type="transmembrane region" description="Helical" evidence="10">
    <location>
        <begin position="152"/>
        <end position="172"/>
    </location>
</feature>
<evidence type="ECO:0000256" key="6">
    <source>
        <dbReference type="ARBA" id="ARBA00023170"/>
    </source>
</evidence>
<organism evidence="12 13">
    <name type="scientific">Acropora cervicornis</name>
    <name type="common">Staghorn coral</name>
    <dbReference type="NCBI Taxonomy" id="6130"/>
    <lineage>
        <taxon>Eukaryota</taxon>
        <taxon>Metazoa</taxon>
        <taxon>Cnidaria</taxon>
        <taxon>Anthozoa</taxon>
        <taxon>Hexacorallia</taxon>
        <taxon>Scleractinia</taxon>
        <taxon>Astrocoeniina</taxon>
        <taxon>Acroporidae</taxon>
        <taxon>Acropora</taxon>
    </lineage>
</organism>
<keyword evidence="5 10" id="KW-0472">Membrane</keyword>
<evidence type="ECO:0000256" key="3">
    <source>
        <dbReference type="ARBA" id="ARBA00022989"/>
    </source>
</evidence>
<dbReference type="EMBL" id="JARQWQ010000024">
    <property type="protein sequence ID" value="KAK2563854.1"/>
    <property type="molecule type" value="Genomic_DNA"/>
</dbReference>
<comment type="caution">
    <text evidence="12">The sequence shown here is derived from an EMBL/GenBank/DDBJ whole genome shotgun (WGS) entry which is preliminary data.</text>
</comment>
<feature type="transmembrane region" description="Helical" evidence="10">
    <location>
        <begin position="291"/>
        <end position="314"/>
    </location>
</feature>
<gene>
    <name evidence="12" type="ORF">P5673_012861</name>
</gene>
<dbReference type="PROSITE" id="PS00237">
    <property type="entry name" value="G_PROTEIN_RECEP_F1_1"/>
    <property type="match status" value="1"/>
</dbReference>
<dbReference type="PRINTS" id="PR00237">
    <property type="entry name" value="GPCRRHODOPSN"/>
</dbReference>
<evidence type="ECO:0000256" key="5">
    <source>
        <dbReference type="ARBA" id="ARBA00023136"/>
    </source>
</evidence>
<dbReference type="Proteomes" id="UP001249851">
    <property type="component" value="Unassembled WGS sequence"/>
</dbReference>
<feature type="transmembrane region" description="Helical" evidence="10">
    <location>
        <begin position="67"/>
        <end position="91"/>
    </location>
</feature>
<evidence type="ECO:0000256" key="2">
    <source>
        <dbReference type="ARBA" id="ARBA00022692"/>
    </source>
</evidence>
<dbReference type="InterPro" id="IPR017452">
    <property type="entry name" value="GPCR_Rhodpsn_7TM"/>
</dbReference>
<evidence type="ECO:0000256" key="1">
    <source>
        <dbReference type="ARBA" id="ARBA00004141"/>
    </source>
</evidence>
<keyword evidence="6 8" id="KW-0675">Receptor</keyword>
<reference evidence="12" key="2">
    <citation type="journal article" date="2023" name="Science">
        <title>Genomic signatures of disease resistance in endangered staghorn corals.</title>
        <authorList>
            <person name="Vollmer S.V."/>
            <person name="Selwyn J.D."/>
            <person name="Despard B.A."/>
            <person name="Roesel C.L."/>
        </authorList>
    </citation>
    <scope>NUCLEOTIDE SEQUENCE</scope>
    <source>
        <strain evidence="12">K2</strain>
    </source>
</reference>
<feature type="transmembrane region" description="Helical" evidence="10">
    <location>
        <begin position="251"/>
        <end position="271"/>
    </location>
</feature>
<evidence type="ECO:0000313" key="12">
    <source>
        <dbReference type="EMBL" id="KAK2563854.1"/>
    </source>
</evidence>
<dbReference type="Gene3D" id="1.20.1070.10">
    <property type="entry name" value="Rhodopsin 7-helix transmembrane proteins"/>
    <property type="match status" value="1"/>
</dbReference>
<feature type="domain" description="G-protein coupled receptors family 1 profile" evidence="11">
    <location>
        <begin position="46"/>
        <end position="311"/>
    </location>
</feature>
<evidence type="ECO:0000313" key="13">
    <source>
        <dbReference type="Proteomes" id="UP001249851"/>
    </source>
</evidence>
<evidence type="ECO:0000259" key="11">
    <source>
        <dbReference type="PROSITE" id="PS50262"/>
    </source>
</evidence>
<proteinExistence type="inferred from homology"/>
<accession>A0AAD9V7B5</accession>
<dbReference type="AlphaFoldDB" id="A0AAD9V7B5"/>
<dbReference type="FunFam" id="1.20.1070.10:FF:000291">
    <property type="entry name" value="Predicted protein"/>
    <property type="match status" value="1"/>
</dbReference>
<feature type="transmembrane region" description="Helical" evidence="10">
    <location>
        <begin position="34"/>
        <end position="55"/>
    </location>
</feature>
<keyword evidence="4 8" id="KW-0297">G-protein coupled receptor</keyword>
<evidence type="ECO:0000256" key="9">
    <source>
        <dbReference type="SAM" id="MobiDB-lite"/>
    </source>
</evidence>
<dbReference type="GO" id="GO:0005886">
    <property type="term" value="C:plasma membrane"/>
    <property type="evidence" value="ECO:0007669"/>
    <property type="project" value="TreeGrafter"/>
</dbReference>
<dbReference type="SUPFAM" id="SSF81321">
    <property type="entry name" value="Family A G protein-coupled receptor-like"/>
    <property type="match status" value="1"/>
</dbReference>
<keyword evidence="2 8" id="KW-0812">Transmembrane</keyword>
<evidence type="ECO:0000256" key="7">
    <source>
        <dbReference type="ARBA" id="ARBA00023224"/>
    </source>
</evidence>
<dbReference type="PANTHER" id="PTHR45695:SF9">
    <property type="entry name" value="LEUCOKININ RECEPTOR"/>
    <property type="match status" value="1"/>
</dbReference>
<protein>
    <submittedName>
        <fullName evidence="12">Substance-K receptor</fullName>
    </submittedName>
</protein>
<dbReference type="GO" id="GO:0004930">
    <property type="term" value="F:G protein-coupled receptor activity"/>
    <property type="evidence" value="ECO:0007669"/>
    <property type="project" value="UniProtKB-KW"/>
</dbReference>
<dbReference type="Pfam" id="PF00001">
    <property type="entry name" value="7tm_1"/>
    <property type="match status" value="1"/>
</dbReference>
<evidence type="ECO:0000256" key="10">
    <source>
        <dbReference type="SAM" id="Phobius"/>
    </source>
</evidence>
<feature type="region of interest" description="Disordered" evidence="9">
    <location>
        <begin position="1"/>
        <end position="22"/>
    </location>
</feature>
<evidence type="ECO:0000256" key="4">
    <source>
        <dbReference type="ARBA" id="ARBA00023040"/>
    </source>
</evidence>
<comment type="subcellular location">
    <subcellularLocation>
        <location evidence="1">Membrane</location>
        <topology evidence="1">Multi-pass membrane protein</topology>
    </subcellularLocation>
</comment>
<evidence type="ECO:0000256" key="8">
    <source>
        <dbReference type="RuleBase" id="RU000688"/>
    </source>
</evidence>
<sequence length="372" mass="41690">MNNSSEEALNASNNNLSQCSPSERPPALEWLKTVVYLFIVVFAVFGNAFVIRTVYTRSGMKSATNYLIVNMAVGDLFMAIFNMIPTVVTMFRGNHSWASDGPFGKISCKMVIFSQATSMACSIITLSVLAFERYFAIISPLSKVASTARTRWLVAAIWVASFASASPMLYAAKVRLYKGVPYCFEDWAPAFDTKKAQAIYTIVAFVLLYAIPLLVIFILYLIIIVTVWERHIPGNTTLANVRLHNKAKKNVLKMLITVVVAFALCWFPIHLNLFLKDFTDLFPDPCGIPVWLQTTGLLFGHANSAVNCCIYVIFSQDFRNGFKDFIRPFIPKRSRSFLPKSARSRGTFETGRGAYKGRQKPTSFKTFEEASV</sequence>
<feature type="compositionally biased region" description="Low complexity" evidence="9">
    <location>
        <begin position="1"/>
        <end position="17"/>
    </location>
</feature>
<dbReference type="InterPro" id="IPR000276">
    <property type="entry name" value="GPCR_Rhodpsn"/>
</dbReference>
<feature type="transmembrane region" description="Helical" evidence="10">
    <location>
        <begin position="111"/>
        <end position="131"/>
    </location>
</feature>
<keyword evidence="13" id="KW-1185">Reference proteome</keyword>
<feature type="region of interest" description="Disordered" evidence="9">
    <location>
        <begin position="341"/>
        <end position="362"/>
    </location>
</feature>
<feature type="transmembrane region" description="Helical" evidence="10">
    <location>
        <begin position="198"/>
        <end position="228"/>
    </location>
</feature>
<comment type="similarity">
    <text evidence="8">Belongs to the G-protein coupled receptor 1 family.</text>
</comment>
<dbReference type="PROSITE" id="PS50262">
    <property type="entry name" value="G_PROTEIN_RECEP_F1_2"/>
    <property type="match status" value="1"/>
</dbReference>